<feature type="transmembrane region" description="Helical" evidence="7">
    <location>
        <begin position="115"/>
        <end position="136"/>
    </location>
</feature>
<keyword evidence="2 7" id="KW-0812">Transmembrane</keyword>
<reference evidence="9" key="1">
    <citation type="journal article" date="2020" name="Stud. Mycol.">
        <title>101 Dothideomycetes genomes: a test case for predicting lifestyles and emergence of pathogens.</title>
        <authorList>
            <person name="Haridas S."/>
            <person name="Albert R."/>
            <person name="Binder M."/>
            <person name="Bloem J."/>
            <person name="Labutti K."/>
            <person name="Salamov A."/>
            <person name="Andreopoulos B."/>
            <person name="Baker S."/>
            <person name="Barry K."/>
            <person name="Bills G."/>
            <person name="Bluhm B."/>
            <person name="Cannon C."/>
            <person name="Castanera R."/>
            <person name="Culley D."/>
            <person name="Daum C."/>
            <person name="Ezra D."/>
            <person name="Gonzalez J."/>
            <person name="Henrissat B."/>
            <person name="Kuo A."/>
            <person name="Liang C."/>
            <person name="Lipzen A."/>
            <person name="Lutzoni F."/>
            <person name="Magnuson J."/>
            <person name="Mondo S."/>
            <person name="Nolan M."/>
            <person name="Ohm R."/>
            <person name="Pangilinan J."/>
            <person name="Park H.-J."/>
            <person name="Ramirez L."/>
            <person name="Alfaro M."/>
            <person name="Sun H."/>
            <person name="Tritt A."/>
            <person name="Yoshinaga Y."/>
            <person name="Zwiers L.-H."/>
            <person name="Turgeon B."/>
            <person name="Goodwin S."/>
            <person name="Spatafora J."/>
            <person name="Crous P."/>
            <person name="Grigoriev I."/>
        </authorList>
    </citation>
    <scope>NUCLEOTIDE SEQUENCE</scope>
    <source>
        <strain evidence="9">CBS 122367</strain>
    </source>
</reference>
<feature type="domain" description="Rhodopsin" evidence="8">
    <location>
        <begin position="63"/>
        <end position="242"/>
    </location>
</feature>
<gene>
    <name evidence="9" type="ORF">K458DRAFT_457856</name>
</gene>
<keyword evidence="4 7" id="KW-0472">Membrane</keyword>
<feature type="transmembrane region" description="Helical" evidence="7">
    <location>
        <begin position="75"/>
        <end position="95"/>
    </location>
</feature>
<organism evidence="9 10">
    <name type="scientific">Lentithecium fluviatile CBS 122367</name>
    <dbReference type="NCBI Taxonomy" id="1168545"/>
    <lineage>
        <taxon>Eukaryota</taxon>
        <taxon>Fungi</taxon>
        <taxon>Dikarya</taxon>
        <taxon>Ascomycota</taxon>
        <taxon>Pezizomycotina</taxon>
        <taxon>Dothideomycetes</taxon>
        <taxon>Pleosporomycetidae</taxon>
        <taxon>Pleosporales</taxon>
        <taxon>Massarineae</taxon>
        <taxon>Lentitheciaceae</taxon>
        <taxon>Lentithecium</taxon>
    </lineage>
</organism>
<name>A0A6G1IS28_9PLEO</name>
<feature type="region of interest" description="Disordered" evidence="6">
    <location>
        <begin position="275"/>
        <end position="306"/>
    </location>
</feature>
<sequence length="357" mass="39848">MSQNVTNGDFDPSKLDAALPAMFPALSPPYGVESNFNNAPSIAYQCRVAIYILLPIMLCHVVLRMYTRLRVKNSLGIDDLVYCVIVLQIMGNPLGPHQWNVRLIALTENFVKISTVQFILYTFLATFVKLSILFLYRRLFWVRDSARYMIWIGMVTITLFYMACFVTSMVHCMPRNGEGWLSQGAKERCAQPELQVSVVQGVFGVVSDFYLLLIPMLQVSKLRVTNSQKVGLIGLFLTGLFVAELNVGVICSCMPVVFVVGKSFSKKITSTIKGRSSESRSDPIRTGDALPIVNSPRSEPVNSLPGVPKGHLSTLMSFIRNGRRNNTENASLANEDLVMTNMSDFDPRKDSYHAHIS</sequence>
<evidence type="ECO:0000256" key="7">
    <source>
        <dbReference type="SAM" id="Phobius"/>
    </source>
</evidence>
<keyword evidence="3 7" id="KW-1133">Transmembrane helix</keyword>
<evidence type="ECO:0000256" key="3">
    <source>
        <dbReference type="ARBA" id="ARBA00022989"/>
    </source>
</evidence>
<feature type="compositionally biased region" description="Basic and acidic residues" evidence="6">
    <location>
        <begin position="275"/>
        <end position="285"/>
    </location>
</feature>
<keyword evidence="10" id="KW-1185">Reference proteome</keyword>
<accession>A0A6G1IS28</accession>
<evidence type="ECO:0000256" key="1">
    <source>
        <dbReference type="ARBA" id="ARBA00004141"/>
    </source>
</evidence>
<comment type="similarity">
    <text evidence="5">Belongs to the SAT4 family.</text>
</comment>
<feature type="transmembrane region" description="Helical" evidence="7">
    <location>
        <begin position="148"/>
        <end position="170"/>
    </location>
</feature>
<comment type="subcellular location">
    <subcellularLocation>
        <location evidence="1">Membrane</location>
        <topology evidence="1">Multi-pass membrane protein</topology>
    </subcellularLocation>
</comment>
<feature type="transmembrane region" description="Helical" evidence="7">
    <location>
        <begin position="42"/>
        <end position="63"/>
    </location>
</feature>
<evidence type="ECO:0000256" key="6">
    <source>
        <dbReference type="SAM" id="MobiDB-lite"/>
    </source>
</evidence>
<dbReference type="InterPro" id="IPR049326">
    <property type="entry name" value="Rhodopsin_dom_fungi"/>
</dbReference>
<dbReference type="OrthoDB" id="444631at2759"/>
<feature type="transmembrane region" description="Helical" evidence="7">
    <location>
        <begin position="232"/>
        <end position="260"/>
    </location>
</feature>
<proteinExistence type="inferred from homology"/>
<evidence type="ECO:0000256" key="4">
    <source>
        <dbReference type="ARBA" id="ARBA00023136"/>
    </source>
</evidence>
<evidence type="ECO:0000256" key="2">
    <source>
        <dbReference type="ARBA" id="ARBA00022692"/>
    </source>
</evidence>
<dbReference type="Proteomes" id="UP000799291">
    <property type="component" value="Unassembled WGS sequence"/>
</dbReference>
<dbReference type="PANTHER" id="PTHR33048">
    <property type="entry name" value="PTH11-LIKE INTEGRAL MEMBRANE PROTEIN (AFU_ORTHOLOGUE AFUA_5G11245)"/>
    <property type="match status" value="1"/>
</dbReference>
<protein>
    <recommendedName>
        <fullName evidence="8">Rhodopsin domain-containing protein</fullName>
    </recommendedName>
</protein>
<evidence type="ECO:0000256" key="5">
    <source>
        <dbReference type="ARBA" id="ARBA00038359"/>
    </source>
</evidence>
<dbReference type="GO" id="GO:0016020">
    <property type="term" value="C:membrane"/>
    <property type="evidence" value="ECO:0007669"/>
    <property type="project" value="UniProtKB-SubCell"/>
</dbReference>
<dbReference type="Pfam" id="PF20684">
    <property type="entry name" value="Fung_rhodopsin"/>
    <property type="match status" value="1"/>
</dbReference>
<dbReference type="AlphaFoldDB" id="A0A6G1IS28"/>
<evidence type="ECO:0000313" key="9">
    <source>
        <dbReference type="EMBL" id="KAF2680780.1"/>
    </source>
</evidence>
<dbReference type="EMBL" id="MU005594">
    <property type="protein sequence ID" value="KAF2680780.1"/>
    <property type="molecule type" value="Genomic_DNA"/>
</dbReference>
<dbReference type="InterPro" id="IPR052337">
    <property type="entry name" value="SAT4-like"/>
</dbReference>
<dbReference type="PANTHER" id="PTHR33048:SF158">
    <property type="entry name" value="MEMBRANE PROTEIN PTH11-LIKE, PUTATIVE-RELATED"/>
    <property type="match status" value="1"/>
</dbReference>
<evidence type="ECO:0000259" key="8">
    <source>
        <dbReference type="Pfam" id="PF20684"/>
    </source>
</evidence>
<evidence type="ECO:0000313" key="10">
    <source>
        <dbReference type="Proteomes" id="UP000799291"/>
    </source>
</evidence>